<dbReference type="AlphaFoldDB" id="A0A7T5JQA5"/>
<reference evidence="3" key="2">
    <citation type="submission" date="2021-04" db="EMBL/GenBank/DDBJ databases">
        <title>Brevibacillus composti FJAT-54423, complete genome.</title>
        <authorList>
            <person name="Tang R."/>
        </authorList>
    </citation>
    <scope>NUCLEOTIDE SEQUENCE</scope>
    <source>
        <strain evidence="3">FJAT-54424</strain>
    </source>
</reference>
<keyword evidence="5" id="KW-1185">Reference proteome</keyword>
<evidence type="ECO:0000313" key="5">
    <source>
        <dbReference type="Proteomes" id="UP000677234"/>
    </source>
</evidence>
<dbReference type="Proteomes" id="UP000595847">
    <property type="component" value="Chromosome"/>
</dbReference>
<dbReference type="EMBL" id="CP073708">
    <property type="protein sequence ID" value="QUO42957.1"/>
    <property type="molecule type" value="Genomic_DNA"/>
</dbReference>
<evidence type="ECO:0000313" key="3">
    <source>
        <dbReference type="EMBL" id="QUO42957.1"/>
    </source>
</evidence>
<evidence type="ECO:0000313" key="2">
    <source>
        <dbReference type="EMBL" id="QQE75931.1"/>
    </source>
</evidence>
<gene>
    <name evidence="2" type="ORF">JD108_08715</name>
    <name evidence="3" type="ORF">KDJ56_08395</name>
</gene>
<protein>
    <submittedName>
        <fullName evidence="2">Uncharacterized protein</fullName>
    </submittedName>
</protein>
<evidence type="ECO:0000256" key="1">
    <source>
        <dbReference type="SAM" id="Phobius"/>
    </source>
</evidence>
<name>A0A7T5JQA5_9BACL</name>
<dbReference type="EMBL" id="CP066308">
    <property type="protein sequence ID" value="QQE75931.1"/>
    <property type="molecule type" value="Genomic_DNA"/>
</dbReference>
<dbReference type="KEGG" id="bcop:JD108_08715"/>
<dbReference type="RefSeq" id="WP_198829441.1">
    <property type="nucleotide sequence ID" value="NZ_CP066308.1"/>
</dbReference>
<feature type="transmembrane region" description="Helical" evidence="1">
    <location>
        <begin position="29"/>
        <end position="46"/>
    </location>
</feature>
<keyword evidence="1" id="KW-1133">Transmembrane helix</keyword>
<proteinExistence type="predicted"/>
<sequence length="65" mass="7469">MNLVLGVIILLSLFLSEWQAIKSGSALTRWSGIAFLLLSELMWIYINSAKHPFRPIPWILEWLNG</sequence>
<reference evidence="2 4" key="1">
    <citation type="submission" date="2020-12" db="EMBL/GenBank/DDBJ databases">
        <title>strain FJAT-54423T represents a novel species of the genus Brevibacillus.</title>
        <authorList>
            <person name="Tang R."/>
        </authorList>
    </citation>
    <scope>NUCLEOTIDE SEQUENCE [LARGE SCALE GENOMIC DNA]</scope>
    <source>
        <strain evidence="2 4">FJAT-54423</strain>
    </source>
</reference>
<dbReference type="Proteomes" id="UP000677234">
    <property type="component" value="Chromosome"/>
</dbReference>
<keyword evidence="1" id="KW-0812">Transmembrane</keyword>
<accession>A0A7T5JQA5</accession>
<organism evidence="2 4">
    <name type="scientific">Brevibacillus composti</name>
    <dbReference type="NCBI Taxonomy" id="2796470"/>
    <lineage>
        <taxon>Bacteria</taxon>
        <taxon>Bacillati</taxon>
        <taxon>Bacillota</taxon>
        <taxon>Bacilli</taxon>
        <taxon>Bacillales</taxon>
        <taxon>Paenibacillaceae</taxon>
        <taxon>Brevibacillus</taxon>
    </lineage>
</organism>
<evidence type="ECO:0000313" key="4">
    <source>
        <dbReference type="Proteomes" id="UP000595847"/>
    </source>
</evidence>
<keyword evidence="1" id="KW-0472">Membrane</keyword>